<reference evidence="3 4" key="1">
    <citation type="submission" date="2020-08" db="EMBL/GenBank/DDBJ databases">
        <title>Description of novel Flavobacterium F-392 isolate.</title>
        <authorList>
            <person name="Saticioglu I.B."/>
            <person name="Duman M."/>
            <person name="Altun S."/>
        </authorList>
    </citation>
    <scope>NUCLEOTIDE SEQUENCE [LARGE SCALE GENOMIC DNA]</scope>
    <source>
        <strain evidence="3 4">F-392</strain>
    </source>
</reference>
<dbReference type="RefSeq" id="WP_187021843.1">
    <property type="nucleotide sequence ID" value="NZ_JACRUL010000120.1"/>
</dbReference>
<proteinExistence type="predicted"/>
<evidence type="ECO:0000313" key="3">
    <source>
        <dbReference type="EMBL" id="MBC5846310.1"/>
    </source>
</evidence>
<sequence length="333" mass="39020">MFNYTAQNQLEIFDFKTEFQSKLDPNNRWVKMAKLLDWDRLAEVYSQNFSSTMGAKGIDARIIIGALIIKHIEAKDDRGTIDAIKENPYMQFFLGFDHFSSEAVFDPSLFVHIRKRLCNGDFDKMNQVIIAQALNLNEKDKTKEERKNTDEDNFSHNDSSHEPTNKGKLQMDATIADAHIKFPTDLSLLNDSREKSEKLIDRLCLSLRLPKPRTYRREARKKWLNLSKSKKNSFKQIQNGIKQQLNYLKRNIKSIDKILEDNQLSLCCFDKKEYKYLLVIKELHRQQLEMFQEKKHTVSNRIVSIHQPHIRPMVRGKQGKKVEFGAKINVSLQ</sequence>
<dbReference type="Pfam" id="PF05598">
    <property type="entry name" value="DUF772"/>
    <property type="match status" value="1"/>
</dbReference>
<dbReference type="PANTHER" id="PTHR33803:SF3">
    <property type="entry name" value="BLL1974 PROTEIN"/>
    <property type="match status" value="1"/>
</dbReference>
<evidence type="ECO:0000256" key="1">
    <source>
        <dbReference type="SAM" id="MobiDB-lite"/>
    </source>
</evidence>
<gene>
    <name evidence="3" type="ORF">H8R25_18030</name>
</gene>
<keyword evidence="4" id="KW-1185">Reference proteome</keyword>
<evidence type="ECO:0000259" key="2">
    <source>
        <dbReference type="Pfam" id="PF05598"/>
    </source>
</evidence>
<feature type="non-terminal residue" evidence="3">
    <location>
        <position position="333"/>
    </location>
</feature>
<feature type="compositionally biased region" description="Basic and acidic residues" evidence="1">
    <location>
        <begin position="140"/>
        <end position="165"/>
    </location>
</feature>
<comment type="caution">
    <text evidence="3">The sequence shown here is derived from an EMBL/GenBank/DDBJ whole genome shotgun (WGS) entry which is preliminary data.</text>
</comment>
<dbReference type="EMBL" id="JACRUL010000120">
    <property type="protein sequence ID" value="MBC5846310.1"/>
    <property type="molecule type" value="Genomic_DNA"/>
</dbReference>
<organism evidence="3 4">
    <name type="scientific">Flavobacterium muglaense</name>
    <dbReference type="NCBI Taxonomy" id="2764716"/>
    <lineage>
        <taxon>Bacteria</taxon>
        <taxon>Pseudomonadati</taxon>
        <taxon>Bacteroidota</taxon>
        <taxon>Flavobacteriia</taxon>
        <taxon>Flavobacteriales</taxon>
        <taxon>Flavobacteriaceae</taxon>
        <taxon>Flavobacterium</taxon>
    </lineage>
</organism>
<dbReference type="PANTHER" id="PTHR33803">
    <property type="entry name" value="IS1478 TRANSPOSASE"/>
    <property type="match status" value="1"/>
</dbReference>
<evidence type="ECO:0000313" key="4">
    <source>
        <dbReference type="Proteomes" id="UP000641454"/>
    </source>
</evidence>
<protein>
    <submittedName>
        <fullName evidence="3">Transposase</fullName>
    </submittedName>
</protein>
<dbReference type="Proteomes" id="UP000641454">
    <property type="component" value="Unassembled WGS sequence"/>
</dbReference>
<feature type="domain" description="Transposase InsH N-terminal" evidence="2">
    <location>
        <begin position="18"/>
        <end position="116"/>
    </location>
</feature>
<dbReference type="AlphaFoldDB" id="A0A923SH59"/>
<dbReference type="InterPro" id="IPR008490">
    <property type="entry name" value="Transposase_InsH_N"/>
</dbReference>
<name>A0A923SH59_9FLAO</name>
<feature type="region of interest" description="Disordered" evidence="1">
    <location>
        <begin position="140"/>
        <end position="167"/>
    </location>
</feature>
<accession>A0A923SH59</accession>